<dbReference type="HAMAP" id="MF_00528">
    <property type="entry name" value="Maf"/>
    <property type="match status" value="1"/>
</dbReference>
<dbReference type="Gene3D" id="3.90.950.10">
    <property type="match status" value="1"/>
</dbReference>
<sequence>MKVIANNKIILASESPRRKELFSRLGVPFEVKASGIKEEIEGELPPEEFALAIATKKADEIVQRNKEAIVIAADTTVYLGETLLSKPVDNNQAREFLRALSGKEHRVITGVSIRGAGLSIGFAETTTVTFYELTDDQIDAYVATGDSLDKAGAYGIQTLGGMFVEKINGDYNSVVGLPLSRLFHTLLTLNVIQIDKEDFL</sequence>
<dbReference type="PANTHER" id="PTHR43213">
    <property type="entry name" value="BIFUNCTIONAL DTTP/UTP PYROPHOSPHATASE/METHYLTRANSFERASE PROTEIN-RELATED"/>
    <property type="match status" value="1"/>
</dbReference>
<feature type="site" description="Important for substrate specificity" evidence="3">
    <location>
        <position position="157"/>
    </location>
</feature>
<comment type="caution">
    <text evidence="3">Lacks conserved residue(s) required for the propagation of feature annotation.</text>
</comment>
<dbReference type="PIRSF" id="PIRSF006305">
    <property type="entry name" value="Maf"/>
    <property type="match status" value="1"/>
</dbReference>
<accession>A0ABR8R7G6</accession>
<comment type="function">
    <text evidence="3">Nucleoside triphosphate pyrophosphatase that hydrolyzes dTTP and UTP. May have a dual role in cell division arrest and in preventing the incorporation of modified nucleotides into cellular nucleic acids.</text>
</comment>
<dbReference type="CDD" id="cd00555">
    <property type="entry name" value="Maf"/>
    <property type="match status" value="1"/>
</dbReference>
<keyword evidence="2 3" id="KW-0378">Hydrolase</keyword>
<dbReference type="Pfam" id="PF02545">
    <property type="entry name" value="Maf"/>
    <property type="match status" value="1"/>
</dbReference>
<dbReference type="EC" id="3.6.1.9" evidence="3"/>
<dbReference type="PANTHER" id="PTHR43213:SF5">
    <property type="entry name" value="BIFUNCTIONAL DTTP_UTP PYROPHOSPHATASE_METHYLTRANSFERASE PROTEIN-RELATED"/>
    <property type="match status" value="1"/>
</dbReference>
<evidence type="ECO:0000256" key="1">
    <source>
        <dbReference type="ARBA" id="ARBA00001968"/>
    </source>
</evidence>
<keyword evidence="3" id="KW-0546">Nucleotide metabolism</keyword>
<evidence type="ECO:0000313" key="4">
    <source>
        <dbReference type="EMBL" id="MBD7943741.1"/>
    </source>
</evidence>
<comment type="cofactor">
    <cofactor evidence="1 3">
        <name>a divalent metal cation</name>
        <dbReference type="ChEBI" id="CHEBI:60240"/>
    </cofactor>
</comment>
<evidence type="ECO:0000256" key="2">
    <source>
        <dbReference type="ARBA" id="ARBA00022801"/>
    </source>
</evidence>
<reference evidence="4 5" key="1">
    <citation type="submission" date="2020-08" db="EMBL/GenBank/DDBJ databases">
        <title>A Genomic Blueprint of the Chicken Gut Microbiome.</title>
        <authorList>
            <person name="Gilroy R."/>
            <person name="Ravi A."/>
            <person name="Getino M."/>
            <person name="Pursley I."/>
            <person name="Horton D.L."/>
            <person name="Alikhan N.-F."/>
            <person name="Baker D."/>
            <person name="Gharbi K."/>
            <person name="Hall N."/>
            <person name="Watson M."/>
            <person name="Adriaenssens E.M."/>
            <person name="Foster-Nyarko E."/>
            <person name="Jarju S."/>
            <person name="Secka A."/>
            <person name="Antonio M."/>
            <person name="Oren A."/>
            <person name="Chaudhuri R."/>
            <person name="La Ragione R.M."/>
            <person name="Hildebrand F."/>
            <person name="Pallen M.J."/>
        </authorList>
    </citation>
    <scope>NUCLEOTIDE SEQUENCE [LARGE SCALE GENOMIC DNA]</scope>
    <source>
        <strain evidence="4 5">Sa2BUA9</strain>
    </source>
</reference>
<dbReference type="InterPro" id="IPR003697">
    <property type="entry name" value="Maf-like"/>
</dbReference>
<evidence type="ECO:0000313" key="5">
    <source>
        <dbReference type="Proteomes" id="UP000640786"/>
    </source>
</evidence>
<dbReference type="InterPro" id="IPR029001">
    <property type="entry name" value="ITPase-like_fam"/>
</dbReference>
<comment type="similarity">
    <text evidence="3">Belongs to the Maf family. YhdE subfamily.</text>
</comment>
<evidence type="ECO:0000256" key="3">
    <source>
        <dbReference type="HAMAP-Rule" id="MF_00528"/>
    </source>
</evidence>
<feature type="active site" description="Proton acceptor" evidence="3">
    <location>
        <position position="74"/>
    </location>
</feature>
<comment type="caution">
    <text evidence="4">The sequence shown here is derived from an EMBL/GenBank/DDBJ whole genome shotgun (WGS) entry which is preliminary data.</text>
</comment>
<dbReference type="EMBL" id="JACSQO010000002">
    <property type="protein sequence ID" value="MBD7943741.1"/>
    <property type="molecule type" value="Genomic_DNA"/>
</dbReference>
<name>A0ABR8R7G6_9BACI</name>
<keyword evidence="3" id="KW-0963">Cytoplasm</keyword>
<comment type="subcellular location">
    <subcellularLocation>
        <location evidence="3">Cytoplasm</location>
    </subcellularLocation>
</comment>
<protein>
    <recommendedName>
        <fullName evidence="3">dTTP/UTP pyrophosphatase</fullName>
        <shortName evidence="3">dTTPase/UTPase</shortName>
        <ecNumber evidence="3">3.6.1.9</ecNumber>
    </recommendedName>
    <alternativeName>
        <fullName evidence="3">Nucleoside triphosphate pyrophosphatase</fullName>
    </alternativeName>
    <alternativeName>
        <fullName evidence="3">Nucleotide pyrophosphatase</fullName>
        <shortName evidence="3">Nucleotide PPase</shortName>
    </alternativeName>
</protein>
<gene>
    <name evidence="4" type="primary">maf</name>
    <name evidence="4" type="ORF">H9650_06375</name>
</gene>
<comment type="catalytic activity">
    <reaction evidence="3">
        <text>UTP + H2O = UMP + diphosphate + H(+)</text>
        <dbReference type="Rhea" id="RHEA:29395"/>
        <dbReference type="ChEBI" id="CHEBI:15377"/>
        <dbReference type="ChEBI" id="CHEBI:15378"/>
        <dbReference type="ChEBI" id="CHEBI:33019"/>
        <dbReference type="ChEBI" id="CHEBI:46398"/>
        <dbReference type="ChEBI" id="CHEBI:57865"/>
        <dbReference type="EC" id="3.6.1.9"/>
    </reaction>
</comment>
<dbReference type="Proteomes" id="UP000640786">
    <property type="component" value="Unassembled WGS sequence"/>
</dbReference>
<feature type="site" description="Important for substrate specificity" evidence="3">
    <location>
        <position position="75"/>
    </location>
</feature>
<dbReference type="RefSeq" id="WP_191696830.1">
    <property type="nucleotide sequence ID" value="NZ_JACSQO010000002.1"/>
</dbReference>
<dbReference type="SUPFAM" id="SSF52972">
    <property type="entry name" value="ITPase-like"/>
    <property type="match status" value="1"/>
</dbReference>
<organism evidence="4 5">
    <name type="scientific">Psychrobacillus faecigallinarum</name>
    <dbReference type="NCBI Taxonomy" id="2762235"/>
    <lineage>
        <taxon>Bacteria</taxon>
        <taxon>Bacillati</taxon>
        <taxon>Bacillota</taxon>
        <taxon>Bacilli</taxon>
        <taxon>Bacillales</taxon>
        <taxon>Bacillaceae</taxon>
        <taxon>Psychrobacillus</taxon>
    </lineage>
</organism>
<feature type="site" description="Important for substrate specificity" evidence="3">
    <location>
        <position position="17"/>
    </location>
</feature>
<dbReference type="NCBIfam" id="TIGR00172">
    <property type="entry name" value="maf"/>
    <property type="match status" value="1"/>
</dbReference>
<keyword evidence="5" id="KW-1185">Reference proteome</keyword>
<proteinExistence type="inferred from homology"/>
<comment type="catalytic activity">
    <reaction evidence="3">
        <text>dTTP + H2O = dTMP + diphosphate + H(+)</text>
        <dbReference type="Rhea" id="RHEA:28534"/>
        <dbReference type="ChEBI" id="CHEBI:15377"/>
        <dbReference type="ChEBI" id="CHEBI:15378"/>
        <dbReference type="ChEBI" id="CHEBI:33019"/>
        <dbReference type="ChEBI" id="CHEBI:37568"/>
        <dbReference type="ChEBI" id="CHEBI:63528"/>
        <dbReference type="EC" id="3.6.1.9"/>
    </reaction>
</comment>